<dbReference type="InterPro" id="IPR018612">
    <property type="entry name" value="NSRP1_N"/>
</dbReference>
<keyword evidence="2" id="KW-0175">Coiled coil</keyword>
<dbReference type="AlphaFoldDB" id="A0A5S9WS30"/>
<comment type="similarity">
    <text evidence="1">Belongs to the NSRP1 family.</text>
</comment>
<evidence type="ECO:0000256" key="1">
    <source>
        <dbReference type="ARBA" id="ARBA00010126"/>
    </source>
</evidence>
<evidence type="ECO:0000313" key="6">
    <source>
        <dbReference type="Proteomes" id="UP000434276"/>
    </source>
</evidence>
<dbReference type="PANTHER" id="PTHR30060">
    <property type="entry name" value="INNER MEMBRANE PROTEIN"/>
    <property type="match status" value="1"/>
</dbReference>
<dbReference type="EMBL" id="CACSHJ010000087">
    <property type="protein sequence ID" value="CAA0298086.1"/>
    <property type="molecule type" value="Genomic_DNA"/>
</dbReference>
<accession>A0A5S9WS30</accession>
<feature type="compositionally biased region" description="Basic and acidic residues" evidence="3">
    <location>
        <begin position="256"/>
        <end position="286"/>
    </location>
</feature>
<dbReference type="OrthoDB" id="446635at2759"/>
<proteinExistence type="inferred from homology"/>
<dbReference type="ExpressionAtlas" id="A0A5S9WS30">
    <property type="expression patterns" value="baseline and differential"/>
</dbReference>
<dbReference type="Proteomes" id="UP000434276">
    <property type="component" value="Unassembled WGS sequence"/>
</dbReference>
<protein>
    <recommendedName>
        <fullName evidence="4">Nuclear speckle splicing regulatory protein 1 N-terminal domain-containing protein</fullName>
    </recommendedName>
</protein>
<feature type="region of interest" description="Disordered" evidence="3">
    <location>
        <begin position="255"/>
        <end position="286"/>
    </location>
</feature>
<sequence length="311" mass="36591">MTTLSKKETLNMNKFGLQLRKTVSKKVLPIAPIFGEDEEDNDVDKEISRQASKTKSLKKFEEQHKKALEEDPCAFAYDEVYDDTKQEALLPRLHERQECNKPIYNQLMREKADRRQKEREIVYERKLAKERAKEQLLFPDQVMVVTGSYKRKLEERDQWLSEERLRELREEKDDVTKKKDLSDFYLNIGKNVAFGARDIKARETERLKEQRKVPKLEELREKMKTESPERVVLPDSRDIGSSCRIIVELQEAEQVASEKKMNSDATEERDLSIKGAAKDEPRATYQHWRSEDAIAAAKKRFLARKKAKIEE</sequence>
<evidence type="ECO:0000256" key="3">
    <source>
        <dbReference type="SAM" id="MobiDB-lite"/>
    </source>
</evidence>
<organism evidence="5 6">
    <name type="scientific">Arabidopsis thaliana</name>
    <name type="common">Mouse-ear cress</name>
    <dbReference type="NCBI Taxonomy" id="3702"/>
    <lineage>
        <taxon>Eukaryota</taxon>
        <taxon>Viridiplantae</taxon>
        <taxon>Streptophyta</taxon>
        <taxon>Embryophyta</taxon>
        <taxon>Tracheophyta</taxon>
        <taxon>Spermatophyta</taxon>
        <taxon>Magnoliopsida</taxon>
        <taxon>eudicotyledons</taxon>
        <taxon>Gunneridae</taxon>
        <taxon>Pentapetalae</taxon>
        <taxon>rosids</taxon>
        <taxon>malvids</taxon>
        <taxon>Brassicales</taxon>
        <taxon>Brassicaceae</taxon>
        <taxon>Camelineae</taxon>
        <taxon>Arabidopsis</taxon>
    </lineage>
</organism>
<evidence type="ECO:0000256" key="2">
    <source>
        <dbReference type="ARBA" id="ARBA00023054"/>
    </source>
</evidence>
<name>A0A5S9WS30_ARATH</name>
<evidence type="ECO:0000313" key="5">
    <source>
        <dbReference type="EMBL" id="CAA0298086.1"/>
    </source>
</evidence>
<dbReference type="PANTHER" id="PTHR30060:SF0">
    <property type="entry name" value="COILED-COIL PROTEIN (DUF2040)-RELATED"/>
    <property type="match status" value="1"/>
</dbReference>
<dbReference type="GO" id="GO:0000381">
    <property type="term" value="P:regulation of alternative mRNA splicing, via spliceosome"/>
    <property type="evidence" value="ECO:0007669"/>
    <property type="project" value="InterPro"/>
</dbReference>
<dbReference type="Pfam" id="PF09745">
    <property type="entry name" value="NSRP1_N"/>
    <property type="match status" value="1"/>
</dbReference>
<evidence type="ECO:0000259" key="4">
    <source>
        <dbReference type="Pfam" id="PF09745"/>
    </source>
</evidence>
<reference evidence="5 6" key="1">
    <citation type="submission" date="2019-12" db="EMBL/GenBank/DDBJ databases">
        <authorList>
            <person name="Jiao W.-B."/>
            <person name="Schneeberger K."/>
        </authorList>
    </citation>
    <scope>NUCLEOTIDE SEQUENCE [LARGE SCALE GENOMIC DNA]</scope>
    <source>
        <strain evidence="6">cv. C24</strain>
    </source>
</reference>
<gene>
    <name evidence="5" type="ORF">C24_LOCUS4616</name>
</gene>
<feature type="domain" description="Nuclear speckle splicing regulatory protein 1 N-terminal" evidence="4">
    <location>
        <begin position="61"/>
        <end position="178"/>
    </location>
</feature>